<evidence type="ECO:0000313" key="3">
    <source>
        <dbReference type="Proteomes" id="UP000549394"/>
    </source>
</evidence>
<dbReference type="Proteomes" id="UP000549394">
    <property type="component" value="Unassembled WGS sequence"/>
</dbReference>
<dbReference type="PANTHER" id="PTHR43157">
    <property type="entry name" value="PHOSPHATIDYLINOSITOL-GLYCAN BIOSYNTHESIS CLASS F PROTEIN-RELATED"/>
    <property type="match status" value="1"/>
</dbReference>
<comment type="caution">
    <text evidence="2">The sequence shown here is derived from an EMBL/GenBank/DDBJ whole genome shotgun (WGS) entry which is preliminary data.</text>
</comment>
<dbReference type="EMBL" id="CAJFCJ010000012">
    <property type="protein sequence ID" value="CAD5120198.1"/>
    <property type="molecule type" value="Genomic_DNA"/>
</dbReference>
<dbReference type="PANTHER" id="PTHR43157:SF31">
    <property type="entry name" value="PHOSPHATIDYLINOSITOL-GLYCAN BIOSYNTHESIS CLASS F PROTEIN"/>
    <property type="match status" value="1"/>
</dbReference>
<evidence type="ECO:0000313" key="2">
    <source>
        <dbReference type="EMBL" id="CAD5120198.1"/>
    </source>
</evidence>
<accession>A0A7I8VW74</accession>
<name>A0A7I8VW74_9ANNE</name>
<dbReference type="AlphaFoldDB" id="A0A7I8VW74"/>
<evidence type="ECO:0000256" key="1">
    <source>
        <dbReference type="ARBA" id="ARBA00023002"/>
    </source>
</evidence>
<dbReference type="GO" id="GO:0016491">
    <property type="term" value="F:oxidoreductase activity"/>
    <property type="evidence" value="ECO:0007669"/>
    <property type="project" value="UniProtKB-KW"/>
</dbReference>
<dbReference type="InterPro" id="IPR036291">
    <property type="entry name" value="NAD(P)-bd_dom_sf"/>
</dbReference>
<dbReference type="Gene3D" id="3.40.50.720">
    <property type="entry name" value="NAD(P)-binding Rossmann-like Domain"/>
    <property type="match status" value="2"/>
</dbReference>
<reference evidence="2 3" key="1">
    <citation type="submission" date="2020-08" db="EMBL/GenBank/DDBJ databases">
        <authorList>
            <person name="Hejnol A."/>
        </authorList>
    </citation>
    <scope>NUCLEOTIDE SEQUENCE [LARGE SCALE GENOMIC DNA]</scope>
</reference>
<keyword evidence="3" id="KW-1185">Reference proteome</keyword>
<organism evidence="2 3">
    <name type="scientific">Dimorphilus gyrociliatus</name>
    <dbReference type="NCBI Taxonomy" id="2664684"/>
    <lineage>
        <taxon>Eukaryota</taxon>
        <taxon>Metazoa</taxon>
        <taxon>Spiralia</taxon>
        <taxon>Lophotrochozoa</taxon>
        <taxon>Annelida</taxon>
        <taxon>Polychaeta</taxon>
        <taxon>Polychaeta incertae sedis</taxon>
        <taxon>Dinophilidae</taxon>
        <taxon>Dimorphilus</taxon>
    </lineage>
</organism>
<proteinExistence type="predicted"/>
<gene>
    <name evidence="2" type="ORF">DGYR_LOCUS8323</name>
</gene>
<sequence length="212" mass="24251">MSALLRHSLFDSEFKKLLKEEFKEEYEKCTVDCDMHGKTVLVTDGCDVIGKECIKKFLYSGARVVMGCEVWDRGVEALDKIEKETGIINHLEIMELSFMSFKSVREFANQFNNNFGITSYCCHVGPIESNFHKNSLFYKKIMDMLGILSSKKKFKTAEQAAQVPLFCCLSPLIKSFSGRFFREFEVMTPPKLVENETSSKKFLEATKRLVGA</sequence>
<keyword evidence="1" id="KW-0560">Oxidoreductase</keyword>
<protein>
    <submittedName>
        <fullName evidence="2">DgyrCDS8771</fullName>
    </submittedName>
</protein>
<dbReference type="SUPFAM" id="SSF51735">
    <property type="entry name" value="NAD(P)-binding Rossmann-fold domains"/>
    <property type="match status" value="1"/>
</dbReference>